<accession>A0A9P4NJ11</accession>
<keyword evidence="5 7" id="KW-0472">Membrane</keyword>
<dbReference type="OrthoDB" id="10262656at2759"/>
<dbReference type="PRINTS" id="PR01035">
    <property type="entry name" value="TCRTETA"/>
</dbReference>
<feature type="compositionally biased region" description="Low complexity" evidence="6">
    <location>
        <begin position="25"/>
        <end position="35"/>
    </location>
</feature>
<feature type="transmembrane region" description="Helical" evidence="7">
    <location>
        <begin position="519"/>
        <end position="539"/>
    </location>
</feature>
<gene>
    <name evidence="9" type="ORF">EJ08DRAFT_652808</name>
</gene>
<feature type="compositionally biased region" description="Basic residues" evidence="6">
    <location>
        <begin position="88"/>
        <end position="97"/>
    </location>
</feature>
<evidence type="ECO:0000256" key="6">
    <source>
        <dbReference type="SAM" id="MobiDB-lite"/>
    </source>
</evidence>
<keyword evidence="10" id="KW-1185">Reference proteome</keyword>
<feature type="region of interest" description="Disordered" evidence="6">
    <location>
        <begin position="1"/>
        <end position="104"/>
    </location>
</feature>
<feature type="domain" description="Major facilitator superfamily (MFS) profile" evidence="8">
    <location>
        <begin position="110"/>
        <end position="622"/>
    </location>
</feature>
<dbReference type="PANTHER" id="PTHR23504">
    <property type="entry name" value="MAJOR FACILITATOR SUPERFAMILY DOMAIN-CONTAINING PROTEIN 10"/>
    <property type="match status" value="1"/>
</dbReference>
<evidence type="ECO:0000256" key="4">
    <source>
        <dbReference type="ARBA" id="ARBA00022989"/>
    </source>
</evidence>
<sequence>MTDQDGSRGGFPKAATAFLHESSRSIDSTTSSSNTLRDEEIKGLEAWSSPRKEVLDAEEDDHLLAIPTTPPPVDGATPRLSFQDGKSRSPKKTKTKSKTASWSSLPRKGQLALLTASRLAEPLTQTSLQSYMFYQLKSFDPSQSDSAISTQAGMLAAAFTLAQFVTAILWGRAADSERCGRKMVLLIGLTGTMISAIGFGFSKSYASVVFWRCLGGALNGNVGVMRTMISEIIKEKKFQSRAFMLLPMTFNIGVIIGPILGGVLSDPINQHPGIFGPDSLLGGKEGIWWMRNWPYALPNLVSACFLFSAATGLFLGLEETHEILKHRPDRGRQIGAWILRTILRRRDRQEYAQLASDDTDAPTNAPNDIEMQTAKEANEQKLRGRKKLPVSRIWTKRVVITLLAHATLAFHVGTFNNLWFIFLSTPRFDPEHPSPPTHHHQSLPFSFTGGLALPPARIGLALSILGSLGIIIQLFIYPKWTAIFGLVRSYRYSIMLFPLAYFLVPYLSLLPSSTAPPKAADGIVVWLGIAFVLLIQVMARTFALPATNILVNNNCPHPSILGTFHGIAQSISSLSRTIGPAVAGWLYGRGLVWGVVGTGFWGLGVAALVNNFAGCFVRDSDGHEILLEGEVRQVDEEEEDGGKR</sequence>
<feature type="transmembrane region" description="Helical" evidence="7">
    <location>
        <begin position="208"/>
        <end position="229"/>
    </location>
</feature>
<feature type="transmembrane region" description="Helical" evidence="7">
    <location>
        <begin position="295"/>
        <end position="317"/>
    </location>
</feature>
<evidence type="ECO:0000313" key="10">
    <source>
        <dbReference type="Proteomes" id="UP000800235"/>
    </source>
</evidence>
<reference evidence="9" key="1">
    <citation type="journal article" date="2020" name="Stud. Mycol.">
        <title>101 Dothideomycetes genomes: a test case for predicting lifestyles and emergence of pathogens.</title>
        <authorList>
            <person name="Haridas S."/>
            <person name="Albert R."/>
            <person name="Binder M."/>
            <person name="Bloem J."/>
            <person name="Labutti K."/>
            <person name="Salamov A."/>
            <person name="Andreopoulos B."/>
            <person name="Baker S."/>
            <person name="Barry K."/>
            <person name="Bills G."/>
            <person name="Bluhm B."/>
            <person name="Cannon C."/>
            <person name="Castanera R."/>
            <person name="Culley D."/>
            <person name="Daum C."/>
            <person name="Ezra D."/>
            <person name="Gonzalez J."/>
            <person name="Henrissat B."/>
            <person name="Kuo A."/>
            <person name="Liang C."/>
            <person name="Lipzen A."/>
            <person name="Lutzoni F."/>
            <person name="Magnuson J."/>
            <person name="Mondo S."/>
            <person name="Nolan M."/>
            <person name="Ohm R."/>
            <person name="Pangilinan J."/>
            <person name="Park H.-J."/>
            <person name="Ramirez L."/>
            <person name="Alfaro M."/>
            <person name="Sun H."/>
            <person name="Tritt A."/>
            <person name="Yoshinaga Y."/>
            <person name="Zwiers L.-H."/>
            <person name="Turgeon B."/>
            <person name="Goodwin S."/>
            <person name="Spatafora J."/>
            <person name="Crous P."/>
            <person name="Grigoriev I."/>
        </authorList>
    </citation>
    <scope>NUCLEOTIDE SEQUENCE</scope>
    <source>
        <strain evidence="9">CBS 130266</strain>
    </source>
</reference>
<evidence type="ECO:0000256" key="5">
    <source>
        <dbReference type="ARBA" id="ARBA00023136"/>
    </source>
</evidence>
<dbReference type="InterPro" id="IPR036259">
    <property type="entry name" value="MFS_trans_sf"/>
</dbReference>
<keyword evidence="4 7" id="KW-1133">Transmembrane helix</keyword>
<dbReference type="GO" id="GO:0016020">
    <property type="term" value="C:membrane"/>
    <property type="evidence" value="ECO:0007669"/>
    <property type="project" value="UniProtKB-SubCell"/>
</dbReference>
<keyword evidence="3 7" id="KW-0812">Transmembrane</keyword>
<dbReference type="InterPro" id="IPR001958">
    <property type="entry name" value="Tet-R_TetA/multi-R_MdtG-like"/>
</dbReference>
<dbReference type="Gene3D" id="1.20.1250.20">
    <property type="entry name" value="MFS general substrate transporter like domains"/>
    <property type="match status" value="1"/>
</dbReference>
<evidence type="ECO:0000313" key="9">
    <source>
        <dbReference type="EMBL" id="KAF2423411.1"/>
    </source>
</evidence>
<dbReference type="InterPro" id="IPR011701">
    <property type="entry name" value="MFS"/>
</dbReference>
<protein>
    <submittedName>
        <fullName evidence="9">MFS general substrate transporter</fullName>
    </submittedName>
</protein>
<dbReference type="SUPFAM" id="SSF103473">
    <property type="entry name" value="MFS general substrate transporter"/>
    <property type="match status" value="1"/>
</dbReference>
<evidence type="ECO:0000256" key="2">
    <source>
        <dbReference type="ARBA" id="ARBA00022448"/>
    </source>
</evidence>
<dbReference type="AlphaFoldDB" id="A0A9P4NJ11"/>
<feature type="transmembrane region" description="Helical" evidence="7">
    <location>
        <begin position="458"/>
        <end position="477"/>
    </location>
</feature>
<evidence type="ECO:0000259" key="8">
    <source>
        <dbReference type="PROSITE" id="PS50850"/>
    </source>
</evidence>
<comment type="caution">
    <text evidence="9">The sequence shown here is derived from an EMBL/GenBank/DDBJ whole genome shotgun (WGS) entry which is preliminary data.</text>
</comment>
<dbReference type="PROSITE" id="PS50850">
    <property type="entry name" value="MFS"/>
    <property type="match status" value="1"/>
</dbReference>
<dbReference type="GO" id="GO:0022857">
    <property type="term" value="F:transmembrane transporter activity"/>
    <property type="evidence" value="ECO:0007669"/>
    <property type="project" value="InterPro"/>
</dbReference>
<proteinExistence type="predicted"/>
<dbReference type="InterPro" id="IPR020846">
    <property type="entry name" value="MFS_dom"/>
</dbReference>
<dbReference type="Pfam" id="PF07690">
    <property type="entry name" value="MFS_1"/>
    <property type="match status" value="1"/>
</dbReference>
<dbReference type="EMBL" id="MU007082">
    <property type="protein sequence ID" value="KAF2423411.1"/>
    <property type="molecule type" value="Genomic_DNA"/>
</dbReference>
<evidence type="ECO:0000256" key="1">
    <source>
        <dbReference type="ARBA" id="ARBA00004141"/>
    </source>
</evidence>
<feature type="transmembrane region" description="Helical" evidence="7">
    <location>
        <begin position="152"/>
        <end position="171"/>
    </location>
</feature>
<feature type="transmembrane region" description="Helical" evidence="7">
    <location>
        <begin position="398"/>
        <end position="422"/>
    </location>
</feature>
<dbReference type="PANTHER" id="PTHR23504:SF6">
    <property type="entry name" value="MULTIDRUG TRANSPORTER, PUTATIVE (AFU_ORTHOLOGUE AFUA_4G08740)-RELATED"/>
    <property type="match status" value="1"/>
</dbReference>
<organism evidence="9 10">
    <name type="scientific">Tothia fuscella</name>
    <dbReference type="NCBI Taxonomy" id="1048955"/>
    <lineage>
        <taxon>Eukaryota</taxon>
        <taxon>Fungi</taxon>
        <taxon>Dikarya</taxon>
        <taxon>Ascomycota</taxon>
        <taxon>Pezizomycotina</taxon>
        <taxon>Dothideomycetes</taxon>
        <taxon>Pleosporomycetidae</taxon>
        <taxon>Venturiales</taxon>
        <taxon>Cylindrosympodiaceae</taxon>
        <taxon>Tothia</taxon>
    </lineage>
</organism>
<evidence type="ECO:0000256" key="7">
    <source>
        <dbReference type="SAM" id="Phobius"/>
    </source>
</evidence>
<keyword evidence="2" id="KW-0813">Transport</keyword>
<name>A0A9P4NJ11_9PEZI</name>
<evidence type="ECO:0000256" key="3">
    <source>
        <dbReference type="ARBA" id="ARBA00022692"/>
    </source>
</evidence>
<feature type="transmembrane region" description="Helical" evidence="7">
    <location>
        <begin position="241"/>
        <end position="264"/>
    </location>
</feature>
<dbReference type="Proteomes" id="UP000800235">
    <property type="component" value="Unassembled WGS sequence"/>
</dbReference>
<feature type="transmembrane region" description="Helical" evidence="7">
    <location>
        <begin position="489"/>
        <end position="507"/>
    </location>
</feature>
<feature type="transmembrane region" description="Helical" evidence="7">
    <location>
        <begin position="183"/>
        <end position="202"/>
    </location>
</feature>
<comment type="subcellular location">
    <subcellularLocation>
        <location evidence="1">Membrane</location>
        <topology evidence="1">Multi-pass membrane protein</topology>
    </subcellularLocation>
</comment>
<dbReference type="CDD" id="cd17330">
    <property type="entry name" value="MFS_SLC46_TetA_like"/>
    <property type="match status" value="1"/>
</dbReference>